<dbReference type="AlphaFoldDB" id="A0A8D2LX17"/>
<dbReference type="InterPro" id="IPR000182">
    <property type="entry name" value="GNAT_dom"/>
</dbReference>
<evidence type="ECO:0000256" key="3">
    <source>
        <dbReference type="ARBA" id="ARBA00023315"/>
    </source>
</evidence>
<organism evidence="6 7">
    <name type="scientific">Varanus komodoensis</name>
    <name type="common">Komodo dragon</name>
    <dbReference type="NCBI Taxonomy" id="61221"/>
    <lineage>
        <taxon>Eukaryota</taxon>
        <taxon>Metazoa</taxon>
        <taxon>Chordata</taxon>
        <taxon>Craniata</taxon>
        <taxon>Vertebrata</taxon>
        <taxon>Euteleostomi</taxon>
        <taxon>Lepidosauria</taxon>
        <taxon>Squamata</taxon>
        <taxon>Bifurcata</taxon>
        <taxon>Unidentata</taxon>
        <taxon>Episquamata</taxon>
        <taxon>Toxicofera</taxon>
        <taxon>Anguimorpha</taxon>
        <taxon>Paleoanguimorpha</taxon>
        <taxon>Varanoidea</taxon>
        <taxon>Varanidae</taxon>
        <taxon>Varanus</taxon>
    </lineage>
</organism>
<proteinExistence type="inferred from homology"/>
<reference evidence="6" key="1">
    <citation type="submission" date="2025-08" db="UniProtKB">
        <authorList>
            <consortium name="Ensembl"/>
        </authorList>
    </citation>
    <scope>IDENTIFICATION</scope>
</reference>
<evidence type="ECO:0000313" key="6">
    <source>
        <dbReference type="Ensembl" id="ENSVKKP00000029030.1"/>
    </source>
</evidence>
<keyword evidence="4" id="KW-0732">Signal</keyword>
<evidence type="ECO:0000313" key="7">
    <source>
        <dbReference type="Proteomes" id="UP000694545"/>
    </source>
</evidence>
<keyword evidence="2" id="KW-0808">Transferase</keyword>
<accession>A0A8D2LX17</accession>
<evidence type="ECO:0000256" key="4">
    <source>
        <dbReference type="SAM" id="SignalP"/>
    </source>
</evidence>
<dbReference type="InterPro" id="IPR016181">
    <property type="entry name" value="Acyl_CoA_acyltransferase"/>
</dbReference>
<feature type="domain" description="N-acetyltransferase" evidence="5">
    <location>
        <begin position="1"/>
        <end position="118"/>
    </location>
</feature>
<name>A0A8D2LX17_VARKO</name>
<keyword evidence="3" id="KW-0012">Acyltransferase</keyword>
<protein>
    <recommendedName>
        <fullName evidence="5">N-acetyltransferase domain-containing protein</fullName>
    </recommendedName>
</protein>
<dbReference type="CDD" id="cd04301">
    <property type="entry name" value="NAT_SF"/>
    <property type="match status" value="1"/>
</dbReference>
<evidence type="ECO:0000259" key="5">
    <source>
        <dbReference type="PROSITE" id="PS51186"/>
    </source>
</evidence>
<dbReference type="SUPFAM" id="SSF55729">
    <property type="entry name" value="Acyl-CoA N-acyltransferases (Nat)"/>
    <property type="match status" value="1"/>
</dbReference>
<evidence type="ECO:0000256" key="1">
    <source>
        <dbReference type="ARBA" id="ARBA00008694"/>
    </source>
</evidence>
<dbReference type="Pfam" id="PF00583">
    <property type="entry name" value="Acetyltransf_1"/>
    <property type="match status" value="1"/>
</dbReference>
<evidence type="ECO:0000256" key="2">
    <source>
        <dbReference type="ARBA" id="ARBA00022679"/>
    </source>
</evidence>
<feature type="signal peptide" evidence="4">
    <location>
        <begin position="1"/>
        <end position="25"/>
    </location>
</feature>
<dbReference type="PANTHER" id="PTHR10545:SF51">
    <property type="entry name" value="THIALYSINE N-EPSILON-ACETYLTRANSFERASE"/>
    <property type="match status" value="1"/>
</dbReference>
<feature type="chain" id="PRO_5034133934" description="N-acetyltransferase domain-containing protein" evidence="4">
    <location>
        <begin position="26"/>
        <end position="129"/>
    </location>
</feature>
<dbReference type="Gene3D" id="3.40.630.30">
    <property type="match status" value="1"/>
</dbReference>
<dbReference type="PROSITE" id="PS51186">
    <property type="entry name" value="GNAT"/>
    <property type="match status" value="1"/>
</dbReference>
<comment type="similarity">
    <text evidence="1">Belongs to the acetyltransferase family.</text>
</comment>
<dbReference type="PANTHER" id="PTHR10545">
    <property type="entry name" value="DIAMINE N-ACETYLTRANSFERASE"/>
    <property type="match status" value="1"/>
</dbReference>
<sequence length="129" mass="14892">RLIAGRNLSGLLVWWRLWSCHTIVGYQFHYLSYCTWDGPILFGEDLYVLPEFRGRGIGTSLLNKVAKVSLEGNCFQFRFVSAKWNQAATDFFSKLGAVNVTSQNYWNVLHVDGEHVWKLAEEARRSHPK</sequence>
<dbReference type="GO" id="GO:0008080">
    <property type="term" value="F:N-acetyltransferase activity"/>
    <property type="evidence" value="ECO:0007669"/>
    <property type="project" value="TreeGrafter"/>
</dbReference>
<keyword evidence="7" id="KW-1185">Reference proteome</keyword>
<reference evidence="6" key="2">
    <citation type="submission" date="2025-09" db="UniProtKB">
        <authorList>
            <consortium name="Ensembl"/>
        </authorList>
    </citation>
    <scope>IDENTIFICATION</scope>
</reference>
<dbReference type="Ensembl" id="ENSVKKT00000029719.1">
    <property type="protein sequence ID" value="ENSVKKP00000029030.1"/>
    <property type="gene ID" value="ENSVKKG00000018694.1"/>
</dbReference>
<dbReference type="Proteomes" id="UP000694545">
    <property type="component" value="Unplaced"/>
</dbReference>
<dbReference type="InterPro" id="IPR051016">
    <property type="entry name" value="Diverse_Substrate_AcTransf"/>
</dbReference>